<protein>
    <recommendedName>
        <fullName evidence="4">Translation machinery associated TMA7</fullName>
    </recommendedName>
</protein>
<sequence length="73" mass="8119">MVFASSFAPSNYFLLLQIANKTFNMSSRAGGKQKPLTAPKKEKREMDEDDIAFQNKAKEAKAQAALVAQLKKK</sequence>
<accession>A0A0S4IU14</accession>
<dbReference type="PANTHER" id="PTHR28632">
    <property type="entry name" value="TRANSLATION MACHINERY-ASSOCIATED PROTEIN 7"/>
    <property type="match status" value="1"/>
</dbReference>
<evidence type="ECO:0008006" key="4">
    <source>
        <dbReference type="Google" id="ProtNLM"/>
    </source>
</evidence>
<proteinExistence type="predicted"/>
<dbReference type="Proteomes" id="UP000051952">
    <property type="component" value="Unassembled WGS sequence"/>
</dbReference>
<organism evidence="2 3">
    <name type="scientific">Bodo saltans</name>
    <name type="common">Flagellated protozoan</name>
    <dbReference type="NCBI Taxonomy" id="75058"/>
    <lineage>
        <taxon>Eukaryota</taxon>
        <taxon>Discoba</taxon>
        <taxon>Euglenozoa</taxon>
        <taxon>Kinetoplastea</taxon>
        <taxon>Metakinetoplastina</taxon>
        <taxon>Eubodonida</taxon>
        <taxon>Bodonidae</taxon>
        <taxon>Bodo</taxon>
    </lineage>
</organism>
<dbReference type="VEuPathDB" id="TriTrypDB:BSAL_66440"/>
<dbReference type="OMA" id="HDLEFQE"/>
<feature type="region of interest" description="Disordered" evidence="1">
    <location>
        <begin position="26"/>
        <end position="46"/>
    </location>
</feature>
<dbReference type="OrthoDB" id="3052842at2759"/>
<name>A0A0S4IU14_BODSA</name>
<reference evidence="3" key="1">
    <citation type="submission" date="2015-09" db="EMBL/GenBank/DDBJ databases">
        <authorList>
            <consortium name="Pathogen Informatics"/>
        </authorList>
    </citation>
    <scope>NUCLEOTIDE SEQUENCE [LARGE SCALE GENOMIC DNA]</scope>
    <source>
        <strain evidence="3">Lake Konstanz</strain>
    </source>
</reference>
<dbReference type="AlphaFoldDB" id="A0A0S4IU14"/>
<dbReference type="InterPro" id="IPR015157">
    <property type="entry name" value="TMA7"/>
</dbReference>
<gene>
    <name evidence="2" type="ORF">BSAL_66440</name>
</gene>
<evidence type="ECO:0000313" key="2">
    <source>
        <dbReference type="EMBL" id="CUF85187.1"/>
    </source>
</evidence>
<dbReference type="Pfam" id="PF09072">
    <property type="entry name" value="TMA7"/>
    <property type="match status" value="1"/>
</dbReference>
<evidence type="ECO:0000313" key="3">
    <source>
        <dbReference type="Proteomes" id="UP000051952"/>
    </source>
</evidence>
<evidence type="ECO:0000256" key="1">
    <source>
        <dbReference type="SAM" id="MobiDB-lite"/>
    </source>
</evidence>
<dbReference type="EMBL" id="CYKH01000420">
    <property type="protein sequence ID" value="CUF85187.1"/>
    <property type="molecule type" value="Genomic_DNA"/>
</dbReference>
<keyword evidence="3" id="KW-1185">Reference proteome</keyword>